<gene>
    <name evidence="2" type="ORF">METZ01_LOCUS193737</name>
</gene>
<proteinExistence type="predicted"/>
<evidence type="ECO:0000256" key="1">
    <source>
        <dbReference type="SAM" id="Phobius"/>
    </source>
</evidence>
<keyword evidence="1" id="KW-0472">Membrane</keyword>
<protein>
    <recommendedName>
        <fullName evidence="3">Band 7 domain-containing protein</fullName>
    </recommendedName>
</protein>
<evidence type="ECO:0000313" key="2">
    <source>
        <dbReference type="EMBL" id="SVB40883.1"/>
    </source>
</evidence>
<organism evidence="2">
    <name type="scientific">marine metagenome</name>
    <dbReference type="NCBI Taxonomy" id="408172"/>
    <lineage>
        <taxon>unclassified sequences</taxon>
        <taxon>metagenomes</taxon>
        <taxon>ecological metagenomes</taxon>
    </lineage>
</organism>
<keyword evidence="1" id="KW-1133">Transmembrane helix</keyword>
<keyword evidence="1" id="KW-0812">Transmembrane</keyword>
<evidence type="ECO:0008006" key="3">
    <source>
        <dbReference type="Google" id="ProtNLM"/>
    </source>
</evidence>
<name>A0A382DT97_9ZZZZ</name>
<feature type="transmembrane region" description="Helical" evidence="1">
    <location>
        <begin position="7"/>
        <end position="26"/>
    </location>
</feature>
<reference evidence="2" key="1">
    <citation type="submission" date="2018-05" db="EMBL/GenBank/DDBJ databases">
        <authorList>
            <person name="Lanie J.A."/>
            <person name="Ng W.-L."/>
            <person name="Kazmierczak K.M."/>
            <person name="Andrzejewski T.M."/>
            <person name="Davidsen T.M."/>
            <person name="Wayne K.J."/>
            <person name="Tettelin H."/>
            <person name="Glass J.I."/>
            <person name="Rusch D."/>
            <person name="Podicherti R."/>
            <person name="Tsui H.-C.T."/>
            <person name="Winkler M.E."/>
        </authorList>
    </citation>
    <scope>NUCLEOTIDE SEQUENCE</scope>
</reference>
<feature type="non-terminal residue" evidence="2">
    <location>
        <position position="56"/>
    </location>
</feature>
<dbReference type="EMBL" id="UINC01040676">
    <property type="protein sequence ID" value="SVB40883.1"/>
    <property type="molecule type" value="Genomic_DNA"/>
</dbReference>
<sequence>MEKLRTILVIVAVIAGIFLWFASSLYQKVPAGYVAVATLFGEVQSDPYEEGLHIPV</sequence>
<accession>A0A382DT97</accession>
<dbReference type="AlphaFoldDB" id="A0A382DT97"/>